<reference evidence="3 4" key="1">
    <citation type="submission" date="2020-03" db="EMBL/GenBank/DDBJ databases">
        <title>Draft genome sequences of bacterial isolates from the female urobiome.</title>
        <authorList>
            <person name="Miller-Ensminger T."/>
            <person name="Wolfe A.J."/>
            <person name="Putonti C."/>
        </authorList>
    </citation>
    <scope>NUCLEOTIDE SEQUENCE [LARGE SCALE GENOMIC DNA]</scope>
    <source>
        <strain evidence="3 4">UMB8490</strain>
    </source>
</reference>
<organism evidence="3 4">
    <name type="scientific">Corynebacterium coyleae</name>
    <dbReference type="NCBI Taxonomy" id="53374"/>
    <lineage>
        <taxon>Bacteria</taxon>
        <taxon>Bacillati</taxon>
        <taxon>Actinomycetota</taxon>
        <taxon>Actinomycetes</taxon>
        <taxon>Mycobacteriales</taxon>
        <taxon>Corynebacteriaceae</taxon>
        <taxon>Corynebacterium</taxon>
    </lineage>
</organism>
<dbReference type="AlphaFoldDB" id="A0AAP7CCJ2"/>
<dbReference type="EMBL" id="JAAUVV010000012">
    <property type="protein sequence ID" value="NJJ04145.1"/>
    <property type="molecule type" value="Genomic_DNA"/>
</dbReference>
<gene>
    <name evidence="3" type="ORF">HC138_07270</name>
</gene>
<keyword evidence="2" id="KW-0732">Signal</keyword>
<dbReference type="RefSeq" id="WP_167616695.1">
    <property type="nucleotide sequence ID" value="NZ_JAAUVV010000012.1"/>
</dbReference>
<dbReference type="Proteomes" id="UP000591626">
    <property type="component" value="Unassembled WGS sequence"/>
</dbReference>
<evidence type="ECO:0008006" key="5">
    <source>
        <dbReference type="Google" id="ProtNLM"/>
    </source>
</evidence>
<name>A0AAP7CCJ2_9CORY</name>
<evidence type="ECO:0000256" key="2">
    <source>
        <dbReference type="SAM" id="SignalP"/>
    </source>
</evidence>
<feature type="transmembrane region" description="Helical" evidence="1">
    <location>
        <begin position="103"/>
        <end position="124"/>
    </location>
</feature>
<accession>A0AAP7CCJ2</accession>
<comment type="caution">
    <text evidence="3">The sequence shown here is derived from an EMBL/GenBank/DDBJ whole genome shotgun (WGS) entry which is preliminary data.</text>
</comment>
<protein>
    <recommendedName>
        <fullName evidence="5">Secreted protein</fullName>
    </recommendedName>
</protein>
<evidence type="ECO:0000313" key="4">
    <source>
        <dbReference type="Proteomes" id="UP000591626"/>
    </source>
</evidence>
<feature type="signal peptide" evidence="2">
    <location>
        <begin position="1"/>
        <end position="24"/>
    </location>
</feature>
<keyword evidence="1" id="KW-1133">Transmembrane helix</keyword>
<evidence type="ECO:0000256" key="1">
    <source>
        <dbReference type="SAM" id="Phobius"/>
    </source>
</evidence>
<proteinExistence type="predicted"/>
<keyword evidence="1" id="KW-0472">Membrane</keyword>
<feature type="chain" id="PRO_5042887523" description="Secreted protein" evidence="2">
    <location>
        <begin position="25"/>
        <end position="138"/>
    </location>
</feature>
<keyword evidence="1" id="KW-0812">Transmembrane</keyword>
<sequence>MKRITTAAVAATLPLSLVAGPASAAEGDFGSSLYYRDCKVQIDEVFLNYDLSLKEAKTDQERAEIKQAIEDNKTEYLKEYNSSTPSGVCIKKTVDQEEYKSGMLGLLIGVPVALVALLGAAAAFSGAIPGVQLPALPF</sequence>
<evidence type="ECO:0000313" key="3">
    <source>
        <dbReference type="EMBL" id="NJJ04145.1"/>
    </source>
</evidence>